<dbReference type="PRINTS" id="PR00740">
    <property type="entry name" value="GLHYDRLASE27"/>
</dbReference>
<dbReference type="EC" id="3.2.1.22" evidence="4 7"/>
<dbReference type="InterPro" id="IPR000111">
    <property type="entry name" value="Glyco_hydro_27/36_CS"/>
</dbReference>
<evidence type="ECO:0000256" key="2">
    <source>
        <dbReference type="ARBA" id="ARBA00003969"/>
    </source>
</evidence>
<keyword evidence="8" id="KW-0732">Signal</keyword>
<reference evidence="10" key="1">
    <citation type="journal article" date="2023" name="Mol. Phylogenet. Evol.">
        <title>Genome-scale phylogeny and comparative genomics of the fungal order Sordariales.</title>
        <authorList>
            <person name="Hensen N."/>
            <person name="Bonometti L."/>
            <person name="Westerberg I."/>
            <person name="Brannstrom I.O."/>
            <person name="Guillou S."/>
            <person name="Cros-Aarteil S."/>
            <person name="Calhoun S."/>
            <person name="Haridas S."/>
            <person name="Kuo A."/>
            <person name="Mondo S."/>
            <person name="Pangilinan J."/>
            <person name="Riley R."/>
            <person name="LaButti K."/>
            <person name="Andreopoulos B."/>
            <person name="Lipzen A."/>
            <person name="Chen C."/>
            <person name="Yan M."/>
            <person name="Daum C."/>
            <person name="Ng V."/>
            <person name="Clum A."/>
            <person name="Steindorff A."/>
            <person name="Ohm R.A."/>
            <person name="Martin F."/>
            <person name="Silar P."/>
            <person name="Natvig D.O."/>
            <person name="Lalanne C."/>
            <person name="Gautier V."/>
            <person name="Ament-Velasquez S.L."/>
            <person name="Kruys A."/>
            <person name="Hutchinson M.I."/>
            <person name="Powell A.J."/>
            <person name="Barry K."/>
            <person name="Miller A.N."/>
            <person name="Grigoriev I.V."/>
            <person name="Debuchy R."/>
            <person name="Gladieux P."/>
            <person name="Hiltunen Thoren M."/>
            <person name="Johannesson H."/>
        </authorList>
    </citation>
    <scope>NUCLEOTIDE SEQUENCE</scope>
    <source>
        <strain evidence="10">CBS 232.78</strain>
    </source>
</reference>
<evidence type="ECO:0000256" key="4">
    <source>
        <dbReference type="ARBA" id="ARBA00012755"/>
    </source>
</evidence>
<keyword evidence="11" id="KW-1185">Reference proteome</keyword>
<dbReference type="InterPro" id="IPR041233">
    <property type="entry name" value="Melibiase_C"/>
</dbReference>
<proteinExistence type="inferred from homology"/>
<evidence type="ECO:0000313" key="10">
    <source>
        <dbReference type="EMBL" id="KAK3393245.1"/>
    </source>
</evidence>
<evidence type="ECO:0000256" key="1">
    <source>
        <dbReference type="ARBA" id="ARBA00001255"/>
    </source>
</evidence>
<dbReference type="CDD" id="cd14792">
    <property type="entry name" value="GH27"/>
    <property type="match status" value="1"/>
</dbReference>
<dbReference type="AlphaFoldDB" id="A0AAE0P4R5"/>
<evidence type="ECO:0000259" key="9">
    <source>
        <dbReference type="Pfam" id="PF17801"/>
    </source>
</evidence>
<dbReference type="Pfam" id="PF16499">
    <property type="entry name" value="Melibiase_2"/>
    <property type="match status" value="1"/>
</dbReference>
<evidence type="ECO:0000256" key="5">
    <source>
        <dbReference type="ARBA" id="ARBA00022801"/>
    </source>
</evidence>
<keyword evidence="5 7" id="KW-0378">Hydrolase</keyword>
<dbReference type="InterPro" id="IPR002241">
    <property type="entry name" value="Glyco_hydro_27"/>
</dbReference>
<dbReference type="Pfam" id="PF17801">
    <property type="entry name" value="Melibiase_C"/>
    <property type="match status" value="1"/>
</dbReference>
<dbReference type="Proteomes" id="UP001285441">
    <property type="component" value="Unassembled WGS sequence"/>
</dbReference>
<dbReference type="InterPro" id="IPR017853">
    <property type="entry name" value="GH"/>
</dbReference>
<name>A0AAE0P4R5_9PEZI</name>
<evidence type="ECO:0000256" key="3">
    <source>
        <dbReference type="ARBA" id="ARBA00009743"/>
    </source>
</evidence>
<comment type="catalytic activity">
    <reaction evidence="1 7">
        <text>Hydrolysis of terminal, non-reducing alpha-D-galactose residues in alpha-D-galactosides, including galactose oligosaccharides, galactomannans and galactolipids.</text>
        <dbReference type="EC" id="3.2.1.22"/>
    </reaction>
</comment>
<evidence type="ECO:0000313" key="11">
    <source>
        <dbReference type="Proteomes" id="UP001285441"/>
    </source>
</evidence>
<comment type="similarity">
    <text evidence="3 7">Belongs to the glycosyl hydrolase 27 family.</text>
</comment>
<protein>
    <recommendedName>
        <fullName evidence="4 7">Alpha-galactosidase</fullName>
        <ecNumber evidence="4 7">3.2.1.22</ecNumber>
    </recommendedName>
    <alternativeName>
        <fullName evidence="7">Melibiase</fullName>
    </alternativeName>
</protein>
<comment type="caution">
    <text evidence="10">The sequence shown here is derived from an EMBL/GenBank/DDBJ whole genome shotgun (WGS) entry which is preliminary data.</text>
</comment>
<sequence length="418" mass="45053">MLAPILLLLGTTLPSRVLSLAVPEKRLENKVGRTPALGWNSWNQAQCNAATASVVMQTAKAFVDLGLKDLGYVYVNIDDCWSTKTRNATGHLVADPAKFPKGMDGLARDIHAMGLKLGLYGDAGLLTCAGYPGSYSYEQKDADTLAQWGVDYWKFDNCLTEKPYINGGIKSSQYYPIMRDALLKTGKPILFSICQWGRDEVWTWGAKVGNSWRMSEDVQNSWASVASIAAKAATIYQYSAPGGFNDLDMMELGNGKLTEAEERAHFGLWAIMKSPIIMGTDMTKLKASTLNIIKNKVCRLAKSNLALRRSDADKTKAILAINQDPLGKAATTFTPKGKAGPASGKLYKYYAGPLLGGGVVVGLVAADGAETLAVNFTDVPGLGEGSFSWTELYSGRNGTGTLVSQALGSNDMAIFKVW</sequence>
<gene>
    <name evidence="10" type="ORF">B0H63DRAFT_385662</name>
</gene>
<dbReference type="InterPro" id="IPR013785">
    <property type="entry name" value="Aldolase_TIM"/>
</dbReference>
<evidence type="ECO:0000256" key="8">
    <source>
        <dbReference type="SAM" id="SignalP"/>
    </source>
</evidence>
<feature type="domain" description="Alpha galactosidase C-terminal" evidence="9">
    <location>
        <begin position="348"/>
        <end position="417"/>
    </location>
</feature>
<organism evidence="10 11">
    <name type="scientific">Podospora didyma</name>
    <dbReference type="NCBI Taxonomy" id="330526"/>
    <lineage>
        <taxon>Eukaryota</taxon>
        <taxon>Fungi</taxon>
        <taxon>Dikarya</taxon>
        <taxon>Ascomycota</taxon>
        <taxon>Pezizomycotina</taxon>
        <taxon>Sordariomycetes</taxon>
        <taxon>Sordariomycetidae</taxon>
        <taxon>Sordariales</taxon>
        <taxon>Podosporaceae</taxon>
        <taxon>Podospora</taxon>
    </lineage>
</organism>
<evidence type="ECO:0000256" key="6">
    <source>
        <dbReference type="ARBA" id="ARBA00023295"/>
    </source>
</evidence>
<keyword evidence="7" id="KW-1015">Disulfide bond</keyword>
<reference evidence="10" key="2">
    <citation type="submission" date="2023-06" db="EMBL/GenBank/DDBJ databases">
        <authorList>
            <consortium name="Lawrence Berkeley National Laboratory"/>
            <person name="Haridas S."/>
            <person name="Hensen N."/>
            <person name="Bonometti L."/>
            <person name="Westerberg I."/>
            <person name="Brannstrom I.O."/>
            <person name="Guillou S."/>
            <person name="Cros-Aarteil S."/>
            <person name="Calhoun S."/>
            <person name="Kuo A."/>
            <person name="Mondo S."/>
            <person name="Pangilinan J."/>
            <person name="Riley R."/>
            <person name="LaButti K."/>
            <person name="Andreopoulos B."/>
            <person name="Lipzen A."/>
            <person name="Chen C."/>
            <person name="Yanf M."/>
            <person name="Daum C."/>
            <person name="Ng V."/>
            <person name="Clum A."/>
            <person name="Steindorff A."/>
            <person name="Ohm R."/>
            <person name="Martin F."/>
            <person name="Silar P."/>
            <person name="Natvig D."/>
            <person name="Lalanne C."/>
            <person name="Gautier V."/>
            <person name="Ament-velasquez S.L."/>
            <person name="Kruys A."/>
            <person name="Hutchinson M.I."/>
            <person name="Powell A.J."/>
            <person name="Barry K."/>
            <person name="Miller A.N."/>
            <person name="Grigoriev I.V."/>
            <person name="Debuchy R."/>
            <person name="Gladieux P."/>
            <person name="Thoren M.H."/>
            <person name="Johannesson H."/>
        </authorList>
    </citation>
    <scope>NUCLEOTIDE SEQUENCE</scope>
    <source>
        <strain evidence="10">CBS 232.78</strain>
    </source>
</reference>
<dbReference type="FunFam" id="3.20.20.70:FF:000197">
    <property type="entry name" value="Alpha-galactosidase"/>
    <property type="match status" value="1"/>
</dbReference>
<dbReference type="GO" id="GO:0005975">
    <property type="term" value="P:carbohydrate metabolic process"/>
    <property type="evidence" value="ECO:0007669"/>
    <property type="project" value="InterPro"/>
</dbReference>
<dbReference type="GO" id="GO:0004557">
    <property type="term" value="F:alpha-galactosidase activity"/>
    <property type="evidence" value="ECO:0007669"/>
    <property type="project" value="UniProtKB-EC"/>
</dbReference>
<keyword evidence="6 7" id="KW-0326">Glycosidase</keyword>
<dbReference type="PROSITE" id="PS00512">
    <property type="entry name" value="ALPHA_GALACTOSIDASE"/>
    <property type="match status" value="1"/>
</dbReference>
<comment type="function">
    <text evidence="2">Hydrolyzes a variety of simple alpha-D-galactoside as well as more complex molecules such as oligosaccharides and polysaccharides.</text>
</comment>
<evidence type="ECO:0000256" key="7">
    <source>
        <dbReference type="RuleBase" id="RU361168"/>
    </source>
</evidence>
<feature type="signal peptide" evidence="8">
    <location>
        <begin position="1"/>
        <end position="19"/>
    </location>
</feature>
<feature type="chain" id="PRO_5042165276" description="Alpha-galactosidase" evidence="8">
    <location>
        <begin position="20"/>
        <end position="418"/>
    </location>
</feature>
<accession>A0AAE0P4R5</accession>
<dbReference type="EMBL" id="JAULSW010000001">
    <property type="protein sequence ID" value="KAK3393245.1"/>
    <property type="molecule type" value="Genomic_DNA"/>
</dbReference>
<dbReference type="Gene3D" id="3.20.20.70">
    <property type="entry name" value="Aldolase class I"/>
    <property type="match status" value="1"/>
</dbReference>
<dbReference type="PANTHER" id="PTHR11452:SF75">
    <property type="entry name" value="ALPHA-GALACTOSIDASE MEL1"/>
    <property type="match status" value="1"/>
</dbReference>
<dbReference type="PANTHER" id="PTHR11452">
    <property type="entry name" value="ALPHA-GALACTOSIDASE/ALPHA-N-ACETYLGALACTOSAMINIDASE"/>
    <property type="match status" value="1"/>
</dbReference>
<dbReference type="SUPFAM" id="SSF51445">
    <property type="entry name" value="(Trans)glycosidases"/>
    <property type="match status" value="1"/>
</dbReference>